<dbReference type="InterPro" id="IPR025558">
    <property type="entry name" value="DUF4283"/>
</dbReference>
<feature type="domain" description="DUF4283" evidence="2">
    <location>
        <begin position="88"/>
        <end position="147"/>
    </location>
</feature>
<evidence type="ECO:0000313" key="3">
    <source>
        <dbReference type="EMBL" id="KAL2486997.1"/>
    </source>
</evidence>
<dbReference type="EMBL" id="JBFOLK010000009">
    <property type="protein sequence ID" value="KAL2486997.1"/>
    <property type="molecule type" value="Genomic_DNA"/>
</dbReference>
<evidence type="ECO:0000256" key="1">
    <source>
        <dbReference type="SAM" id="MobiDB-lite"/>
    </source>
</evidence>
<organism evidence="3 4">
    <name type="scientific">Abeliophyllum distichum</name>
    <dbReference type="NCBI Taxonomy" id="126358"/>
    <lineage>
        <taxon>Eukaryota</taxon>
        <taxon>Viridiplantae</taxon>
        <taxon>Streptophyta</taxon>
        <taxon>Embryophyta</taxon>
        <taxon>Tracheophyta</taxon>
        <taxon>Spermatophyta</taxon>
        <taxon>Magnoliopsida</taxon>
        <taxon>eudicotyledons</taxon>
        <taxon>Gunneridae</taxon>
        <taxon>Pentapetalae</taxon>
        <taxon>asterids</taxon>
        <taxon>lamiids</taxon>
        <taxon>Lamiales</taxon>
        <taxon>Oleaceae</taxon>
        <taxon>Forsythieae</taxon>
        <taxon>Abeliophyllum</taxon>
    </lineage>
</organism>
<accession>A0ABD1RGE1</accession>
<reference evidence="4" key="1">
    <citation type="submission" date="2024-07" db="EMBL/GenBank/DDBJ databases">
        <title>Two chromosome-level genome assemblies of Korean endemic species Abeliophyllum distichum and Forsythia ovata (Oleaceae).</title>
        <authorList>
            <person name="Jang H."/>
        </authorList>
    </citation>
    <scope>NUCLEOTIDE SEQUENCE [LARGE SCALE GENOMIC DNA]</scope>
</reference>
<dbReference type="Pfam" id="PF14111">
    <property type="entry name" value="DUF4283"/>
    <property type="match status" value="1"/>
</dbReference>
<name>A0ABD1RGE1_9LAMI</name>
<protein>
    <submittedName>
        <fullName evidence="3">DUF4283 domain-containing protein</fullName>
    </submittedName>
</protein>
<proteinExistence type="predicted"/>
<evidence type="ECO:0000313" key="4">
    <source>
        <dbReference type="Proteomes" id="UP001604336"/>
    </source>
</evidence>
<gene>
    <name evidence="3" type="ORF">Adt_31753</name>
</gene>
<evidence type="ECO:0000259" key="2">
    <source>
        <dbReference type="Pfam" id="PF14111"/>
    </source>
</evidence>
<keyword evidence="4" id="KW-1185">Reference proteome</keyword>
<feature type="region of interest" description="Disordered" evidence="1">
    <location>
        <begin position="1"/>
        <end position="43"/>
    </location>
</feature>
<dbReference type="Proteomes" id="UP001604336">
    <property type="component" value="Unassembled WGS sequence"/>
</dbReference>
<comment type="caution">
    <text evidence="3">The sequence shown here is derived from an EMBL/GenBank/DDBJ whole genome shotgun (WGS) entry which is preliminary data.</text>
</comment>
<sequence>MGLGNFLRECEDESSESSKNADGNLGNLQPAKGNDGEENVYAPSEKKAPWVNLFKDNRKLDKNLSLKLFDNFPEQIHLSYDIIDNVETAWGYCLVGYFAGQFPVKKALLNLCDSWRVNFKYFTHSSGWLVFKFENDSDRESVLNGGP</sequence>
<dbReference type="AlphaFoldDB" id="A0ABD1RGE1"/>